<accession>A0A2A3YSJ7</accession>
<dbReference type="Pfam" id="PF21036">
    <property type="entry name" value="EryCIII-like_N"/>
    <property type="match status" value="1"/>
</dbReference>
<feature type="domain" description="Erythromycin biosynthesis protein CIII-like N-terminal" evidence="5">
    <location>
        <begin position="2"/>
        <end position="182"/>
    </location>
</feature>
<feature type="domain" description="Erythromycin biosynthesis protein CIII-like C-terminal" evidence="4">
    <location>
        <begin position="196"/>
        <end position="333"/>
    </location>
</feature>
<keyword evidence="2" id="KW-0328">Glycosyltransferase</keyword>
<organism evidence="6 7">
    <name type="scientific">Brevibacterium aurantiacum</name>
    <dbReference type="NCBI Taxonomy" id="273384"/>
    <lineage>
        <taxon>Bacteria</taxon>
        <taxon>Bacillati</taxon>
        <taxon>Actinomycetota</taxon>
        <taxon>Actinomycetes</taxon>
        <taxon>Micrococcales</taxon>
        <taxon>Brevibacteriaceae</taxon>
        <taxon>Brevibacterium</taxon>
    </lineage>
</organism>
<dbReference type="InterPro" id="IPR050426">
    <property type="entry name" value="Glycosyltransferase_28"/>
</dbReference>
<dbReference type="SUPFAM" id="SSF53756">
    <property type="entry name" value="UDP-Glycosyltransferase/glycogen phosphorylase"/>
    <property type="match status" value="1"/>
</dbReference>
<name>A0A2A3YSJ7_BREAU</name>
<dbReference type="InterPro" id="IPR048284">
    <property type="entry name" value="EryCIII-like_N"/>
</dbReference>
<dbReference type="Pfam" id="PF06722">
    <property type="entry name" value="EryCIII-like_C"/>
    <property type="match status" value="1"/>
</dbReference>
<comment type="caution">
    <text evidence="6">The sequence shown here is derived from an EMBL/GenBank/DDBJ whole genome shotgun (WGS) entry which is preliminary data.</text>
</comment>
<keyword evidence="3 6" id="KW-0808">Transferase</keyword>
<dbReference type="PANTHER" id="PTHR48050:SF13">
    <property type="entry name" value="STEROL 3-BETA-GLUCOSYLTRANSFERASE UGT80A2"/>
    <property type="match status" value="1"/>
</dbReference>
<dbReference type="GO" id="GO:0017000">
    <property type="term" value="P:antibiotic biosynthetic process"/>
    <property type="evidence" value="ECO:0007669"/>
    <property type="project" value="UniProtKB-ARBA"/>
</dbReference>
<dbReference type="InterPro" id="IPR002213">
    <property type="entry name" value="UDP_glucos_trans"/>
</dbReference>
<reference evidence="6 7" key="1">
    <citation type="journal article" date="2017" name="Elife">
        <title>Extensive horizontal gene transfer in cheese-associated bacteria.</title>
        <authorList>
            <person name="Bonham K.S."/>
            <person name="Wolfe B.E."/>
            <person name="Dutton R.J."/>
        </authorList>
    </citation>
    <scope>NUCLEOTIDE SEQUENCE [LARGE SCALE GENOMIC DNA]</scope>
    <source>
        <strain evidence="6 7">962_8</strain>
    </source>
</reference>
<dbReference type="GO" id="GO:0008194">
    <property type="term" value="F:UDP-glycosyltransferase activity"/>
    <property type="evidence" value="ECO:0007669"/>
    <property type="project" value="InterPro"/>
</dbReference>
<evidence type="ECO:0000259" key="4">
    <source>
        <dbReference type="Pfam" id="PF06722"/>
    </source>
</evidence>
<evidence type="ECO:0000259" key="5">
    <source>
        <dbReference type="Pfam" id="PF21036"/>
    </source>
</evidence>
<dbReference type="AlphaFoldDB" id="A0A2A3YSJ7"/>
<evidence type="ECO:0000313" key="6">
    <source>
        <dbReference type="EMBL" id="PCC42253.1"/>
    </source>
</evidence>
<gene>
    <name evidence="6" type="ORF">CIK65_13070</name>
</gene>
<dbReference type="InterPro" id="IPR010610">
    <property type="entry name" value="EryCIII-like_C"/>
</dbReference>
<evidence type="ECO:0000256" key="3">
    <source>
        <dbReference type="ARBA" id="ARBA00022679"/>
    </source>
</evidence>
<dbReference type="PANTHER" id="PTHR48050">
    <property type="entry name" value="STEROL 3-BETA-GLUCOSYLTRANSFERASE"/>
    <property type="match status" value="1"/>
</dbReference>
<evidence type="ECO:0000313" key="7">
    <source>
        <dbReference type="Proteomes" id="UP000218620"/>
    </source>
</evidence>
<comment type="similarity">
    <text evidence="1">Belongs to the glycosyltransferase 28 family.</text>
</comment>
<sequence length="351" mass="37578">MVVASAGGFADKIATAGLVAYNAAPDLDSEADYKRRELDRLKNNAGTKPGDFSFFSEEMSDALVDFTDAWRPDLIVYPPLGVVGPLLGTKFDIPTVMLTVGFMHGHKQIDIVSQALRHAYDRHGVGQRQSDLAWIDVAPPSISILDRPDALPMRYVPYNGGTVLGEGWQKAEGRRRVVVSLGTLKPMVEGSGLIDWILRDGSAADIDFVVQLGHNARQGIPETLPSNVSIVDWIPMGPMMGEADCFIHHGGAGNTLTACDAGIPQIIFGEGADRPTNANLIRSRGCGVIPRDGNLTGSTVLEVLGNPAIAANAREVQDEMHSLPTPPQIVAEIAARIGESAQTELTLVGRR</sequence>
<dbReference type="GO" id="GO:0016758">
    <property type="term" value="F:hexosyltransferase activity"/>
    <property type="evidence" value="ECO:0007669"/>
    <property type="project" value="UniProtKB-ARBA"/>
</dbReference>
<dbReference type="Proteomes" id="UP000218620">
    <property type="component" value="Unassembled WGS sequence"/>
</dbReference>
<dbReference type="EMBL" id="NRGQ01000020">
    <property type="protein sequence ID" value="PCC42253.1"/>
    <property type="molecule type" value="Genomic_DNA"/>
</dbReference>
<proteinExistence type="inferred from homology"/>
<dbReference type="Gene3D" id="3.40.50.2000">
    <property type="entry name" value="Glycogen Phosphorylase B"/>
    <property type="match status" value="2"/>
</dbReference>
<evidence type="ECO:0000256" key="1">
    <source>
        <dbReference type="ARBA" id="ARBA00006962"/>
    </source>
</evidence>
<evidence type="ECO:0000256" key="2">
    <source>
        <dbReference type="ARBA" id="ARBA00022676"/>
    </source>
</evidence>
<protein>
    <submittedName>
        <fullName evidence="6">Glycosyl transferase</fullName>
    </submittedName>
</protein>
<dbReference type="CDD" id="cd03784">
    <property type="entry name" value="GT1_Gtf-like"/>
    <property type="match status" value="1"/>
</dbReference>